<evidence type="ECO:0000313" key="8">
    <source>
        <dbReference type="RefSeq" id="XP_022773952.1"/>
    </source>
</evidence>
<dbReference type="InterPro" id="IPR018247">
    <property type="entry name" value="EF_Hand_1_Ca_BS"/>
</dbReference>
<evidence type="ECO:0000313" key="7">
    <source>
        <dbReference type="RefSeq" id="XP_022773951.1"/>
    </source>
</evidence>
<evidence type="ECO:0000256" key="1">
    <source>
        <dbReference type="ARBA" id="ARBA00022723"/>
    </source>
</evidence>
<keyword evidence="1" id="KW-0479">Metal-binding</keyword>
<keyword evidence="5" id="KW-1185">Reference proteome</keyword>
<dbReference type="GeneID" id="111316206"/>
<dbReference type="GO" id="GO:0016460">
    <property type="term" value="C:myosin II complex"/>
    <property type="evidence" value="ECO:0007669"/>
    <property type="project" value="TreeGrafter"/>
</dbReference>
<dbReference type="InterPro" id="IPR003299">
    <property type="entry name" value="Calflagin-bd"/>
</dbReference>
<dbReference type="OrthoDB" id="343296at2759"/>
<proteinExistence type="predicted"/>
<protein>
    <submittedName>
        <fullName evidence="6 7">Caltractin-like</fullName>
    </submittedName>
</protein>
<dbReference type="PANTHER" id="PTHR23048">
    <property type="entry name" value="MYOSIN LIGHT CHAIN 1, 3"/>
    <property type="match status" value="1"/>
</dbReference>
<dbReference type="GO" id="GO:0005509">
    <property type="term" value="F:calcium ion binding"/>
    <property type="evidence" value="ECO:0007669"/>
    <property type="project" value="InterPro"/>
</dbReference>
<feature type="domain" description="EF-hand" evidence="4">
    <location>
        <begin position="60"/>
        <end position="95"/>
    </location>
</feature>
<dbReference type="InterPro" id="IPR050230">
    <property type="entry name" value="CALM/Myosin/TropC-like"/>
</dbReference>
<evidence type="ECO:0000313" key="6">
    <source>
        <dbReference type="RefSeq" id="XP_022773950.1"/>
    </source>
</evidence>
<dbReference type="PROSITE" id="PS00018">
    <property type="entry name" value="EF_HAND_1"/>
    <property type="match status" value="4"/>
</dbReference>
<keyword evidence="2" id="KW-0677">Repeat</keyword>
<dbReference type="InterPro" id="IPR002048">
    <property type="entry name" value="EF_hand_dom"/>
</dbReference>
<dbReference type="InterPro" id="IPR011992">
    <property type="entry name" value="EF-hand-dom_pair"/>
</dbReference>
<dbReference type="SMART" id="SM00054">
    <property type="entry name" value="EFh"/>
    <property type="match status" value="4"/>
</dbReference>
<dbReference type="Pfam" id="PF13499">
    <property type="entry name" value="EF-hand_7"/>
    <property type="match status" value="2"/>
</dbReference>
<dbReference type="RefSeq" id="XP_022773951.1">
    <property type="nucleotide sequence ID" value="XM_022918216.1"/>
</dbReference>
<dbReference type="RefSeq" id="XP_022773950.1">
    <property type="nucleotide sequence ID" value="XM_022918215.1"/>
</dbReference>
<dbReference type="FunFam" id="1.10.238.10:FF:000256">
    <property type="entry name" value="probable calcium-binding protein CML20"/>
    <property type="match status" value="1"/>
</dbReference>
<dbReference type="SUPFAM" id="SSF47473">
    <property type="entry name" value="EF-hand"/>
    <property type="match status" value="1"/>
</dbReference>
<dbReference type="AlphaFoldDB" id="A0A6P6BA03"/>
<feature type="domain" description="EF-hand" evidence="4">
    <location>
        <begin position="97"/>
        <end position="132"/>
    </location>
</feature>
<feature type="domain" description="EF-hand" evidence="4">
    <location>
        <begin position="24"/>
        <end position="59"/>
    </location>
</feature>
<feature type="domain" description="EF-hand" evidence="4">
    <location>
        <begin position="133"/>
        <end position="168"/>
    </location>
</feature>
<sequence>MASVYKGAARKNKPKGCHHRLSKQKTQEIKEIFDIFDTDGSGTIDAKELKSAMMSLGFEMTKEQINQMLAEVDKDGSGDIDFDEFLHMMTPKIGERDRNKELMKAFQIIDQDDNGKISARDIKCIAKELGEHFSDKDIQHMMEEADQDHDGEVSIDEFMGMMKRTTYGY</sequence>
<gene>
    <name evidence="6 7 8" type="primary">LOC111316206</name>
</gene>
<dbReference type="PROSITE" id="PS50222">
    <property type="entry name" value="EF_HAND_2"/>
    <property type="match status" value="4"/>
</dbReference>
<dbReference type="KEGG" id="dzi:111316206"/>
<evidence type="ECO:0000259" key="4">
    <source>
        <dbReference type="PROSITE" id="PS50222"/>
    </source>
</evidence>
<accession>A0A6P6BA03</accession>
<name>A0A6P6BA03_DURZI</name>
<evidence type="ECO:0000313" key="5">
    <source>
        <dbReference type="Proteomes" id="UP000515121"/>
    </source>
</evidence>
<dbReference type="CDD" id="cd00051">
    <property type="entry name" value="EFh"/>
    <property type="match status" value="1"/>
</dbReference>
<keyword evidence="3" id="KW-0106">Calcium</keyword>
<reference evidence="6 7" key="1">
    <citation type="submission" date="2025-04" db="UniProtKB">
        <authorList>
            <consortium name="RefSeq"/>
        </authorList>
    </citation>
    <scope>IDENTIFICATION</scope>
    <source>
        <tissue evidence="6 7">Fruit stalk</tissue>
    </source>
</reference>
<evidence type="ECO:0000256" key="3">
    <source>
        <dbReference type="ARBA" id="ARBA00022837"/>
    </source>
</evidence>
<dbReference type="Proteomes" id="UP000515121">
    <property type="component" value="Unplaced"/>
</dbReference>
<dbReference type="PRINTS" id="PR01362">
    <property type="entry name" value="CALFLAGIN"/>
</dbReference>
<organism evidence="5 6">
    <name type="scientific">Durio zibethinus</name>
    <name type="common">Durian</name>
    <dbReference type="NCBI Taxonomy" id="66656"/>
    <lineage>
        <taxon>Eukaryota</taxon>
        <taxon>Viridiplantae</taxon>
        <taxon>Streptophyta</taxon>
        <taxon>Embryophyta</taxon>
        <taxon>Tracheophyta</taxon>
        <taxon>Spermatophyta</taxon>
        <taxon>Magnoliopsida</taxon>
        <taxon>eudicotyledons</taxon>
        <taxon>Gunneridae</taxon>
        <taxon>Pentapetalae</taxon>
        <taxon>rosids</taxon>
        <taxon>malvids</taxon>
        <taxon>Malvales</taxon>
        <taxon>Malvaceae</taxon>
        <taxon>Helicteroideae</taxon>
        <taxon>Durio</taxon>
    </lineage>
</organism>
<dbReference type="Gene3D" id="1.10.238.10">
    <property type="entry name" value="EF-hand"/>
    <property type="match status" value="2"/>
</dbReference>
<evidence type="ECO:0000256" key="2">
    <source>
        <dbReference type="ARBA" id="ARBA00022737"/>
    </source>
</evidence>
<dbReference type="FunFam" id="1.10.238.10:FF:000268">
    <property type="entry name" value="Centrin 2"/>
    <property type="match status" value="1"/>
</dbReference>
<dbReference type="RefSeq" id="XP_022773952.1">
    <property type="nucleotide sequence ID" value="XM_022918217.1"/>
</dbReference>
<dbReference type="PANTHER" id="PTHR23048:SF59">
    <property type="entry name" value="EF-HAND SUPERFAMILY PROTEIN"/>
    <property type="match status" value="1"/>
</dbReference>